<dbReference type="Pfam" id="PF03301">
    <property type="entry name" value="Trp_dioxygenase"/>
    <property type="match status" value="1"/>
</dbReference>
<keyword evidence="1" id="KW-0408">Iron</keyword>
<reference evidence="2 3" key="1">
    <citation type="submission" date="2021-06" db="EMBL/GenBank/DDBJ databases">
        <title>Caerostris extrusa draft genome.</title>
        <authorList>
            <person name="Kono N."/>
            <person name="Arakawa K."/>
        </authorList>
    </citation>
    <scope>NUCLEOTIDE SEQUENCE [LARGE SCALE GENOMIC DNA]</scope>
</reference>
<organism evidence="2 3">
    <name type="scientific">Caerostris extrusa</name>
    <name type="common">Bark spider</name>
    <name type="synonym">Caerostris bankana</name>
    <dbReference type="NCBI Taxonomy" id="172846"/>
    <lineage>
        <taxon>Eukaryota</taxon>
        <taxon>Metazoa</taxon>
        <taxon>Ecdysozoa</taxon>
        <taxon>Arthropoda</taxon>
        <taxon>Chelicerata</taxon>
        <taxon>Arachnida</taxon>
        <taxon>Araneae</taxon>
        <taxon>Araneomorphae</taxon>
        <taxon>Entelegynae</taxon>
        <taxon>Araneoidea</taxon>
        <taxon>Araneidae</taxon>
        <taxon>Caerostris</taxon>
    </lineage>
</organism>
<comment type="catalytic activity">
    <reaction evidence="1">
        <text>L-tryptophan + O2 = N-formyl-L-kynurenine</text>
        <dbReference type="Rhea" id="RHEA:24536"/>
        <dbReference type="ChEBI" id="CHEBI:15379"/>
        <dbReference type="ChEBI" id="CHEBI:57912"/>
        <dbReference type="ChEBI" id="CHEBI:58629"/>
        <dbReference type="EC" id="1.13.11.11"/>
    </reaction>
</comment>
<accession>A0AAV4W921</accession>
<keyword evidence="1" id="KW-0823">Tryptophan catabolism</keyword>
<proteinExistence type="inferred from homology"/>
<dbReference type="InterPro" id="IPR037217">
    <property type="entry name" value="Trp/Indoleamine_2_3_dOase-like"/>
</dbReference>
<evidence type="ECO:0000256" key="1">
    <source>
        <dbReference type="HAMAP-Rule" id="MF_03020"/>
    </source>
</evidence>
<comment type="caution">
    <text evidence="2">The sequence shown here is derived from an EMBL/GenBank/DDBJ whole genome shotgun (WGS) entry which is preliminary data.</text>
</comment>
<comment type="subunit">
    <text evidence="1">Homotetramer. Dimer of dimers.</text>
</comment>
<comment type="function">
    <text evidence="1">Heme-dependent dioxygenase that catalyzes the oxidative cleavage of the L-tryptophan (L-Trp) pyrrole ring and converts L-tryptophan to N-formyl-L-kynurenine. Catalyzes the oxidative cleavage of the indole moiety.</text>
</comment>
<dbReference type="PANTHER" id="PTHR10138">
    <property type="entry name" value="TRYPTOPHAN 2,3-DIOXYGENASE"/>
    <property type="match status" value="1"/>
</dbReference>
<dbReference type="AlphaFoldDB" id="A0AAV4W921"/>
<dbReference type="InterPro" id="IPR004981">
    <property type="entry name" value="Trp_2_3_dOase"/>
</dbReference>
<dbReference type="SUPFAM" id="SSF140959">
    <property type="entry name" value="Indolic compounds 2,3-dioxygenase-like"/>
    <property type="match status" value="1"/>
</dbReference>
<dbReference type="PANTHER" id="PTHR10138:SF0">
    <property type="entry name" value="TRYPTOPHAN 2,3-DIOXYGENASE"/>
    <property type="match status" value="1"/>
</dbReference>
<dbReference type="GO" id="GO:0004833">
    <property type="term" value="F:L-tryptophan 2,3-dioxygenase activity"/>
    <property type="evidence" value="ECO:0007669"/>
    <property type="project" value="UniProtKB-UniRule"/>
</dbReference>
<dbReference type="Proteomes" id="UP001054945">
    <property type="component" value="Unassembled WGS sequence"/>
</dbReference>
<gene>
    <name evidence="2" type="primary">AGAP002721</name>
    <name evidence="2" type="ORF">CEXT_361061</name>
</gene>
<evidence type="ECO:0000313" key="3">
    <source>
        <dbReference type="Proteomes" id="UP001054945"/>
    </source>
</evidence>
<keyword evidence="1" id="KW-0560">Oxidoreductase</keyword>
<dbReference type="Gene3D" id="1.10.287.3810">
    <property type="match status" value="1"/>
</dbReference>
<name>A0AAV4W921_CAEEX</name>
<comment type="caution">
    <text evidence="1">Lacks conserved residue(s) required for the propagation of feature annotation.</text>
</comment>
<dbReference type="GO" id="GO:0020037">
    <property type="term" value="F:heme binding"/>
    <property type="evidence" value="ECO:0007669"/>
    <property type="project" value="UniProtKB-UniRule"/>
</dbReference>
<protein>
    <recommendedName>
        <fullName evidence="1">Tryptophan 2,3-dioxygenase</fullName>
        <shortName evidence="1">TDO</shortName>
        <ecNumber evidence="1">1.13.11.11</ecNumber>
    </recommendedName>
    <alternativeName>
        <fullName evidence="1">Tryptamin 2,3-dioxygenase</fullName>
    </alternativeName>
    <alternativeName>
        <fullName evidence="1">Tryptophan oxygenase</fullName>
        <shortName evidence="1">TO</shortName>
        <shortName evidence="1">TRPO</shortName>
    </alternativeName>
    <alternativeName>
        <fullName evidence="1">Tryptophan pyrrolase</fullName>
    </alternativeName>
    <alternativeName>
        <fullName evidence="1">Tryptophanase</fullName>
    </alternativeName>
</protein>
<dbReference type="EC" id="1.13.11.11" evidence="1"/>
<evidence type="ECO:0000313" key="2">
    <source>
        <dbReference type="EMBL" id="GIY78374.1"/>
    </source>
</evidence>
<dbReference type="GO" id="GO:0046872">
    <property type="term" value="F:metal ion binding"/>
    <property type="evidence" value="ECO:0007669"/>
    <property type="project" value="UniProtKB-KW"/>
</dbReference>
<comment type="pathway">
    <text evidence="1">Amino-acid degradation; L-tryptophan degradation via kynurenine pathway; L-kynurenine from L-tryptophan: step 1/2.</text>
</comment>
<dbReference type="GO" id="GO:0019442">
    <property type="term" value="P:L-tryptophan catabolic process to acetyl-CoA"/>
    <property type="evidence" value="ECO:0007669"/>
    <property type="project" value="TreeGrafter"/>
</dbReference>
<dbReference type="EMBL" id="BPLR01015751">
    <property type="protein sequence ID" value="GIY78374.1"/>
    <property type="molecule type" value="Genomic_DNA"/>
</dbReference>
<dbReference type="GO" id="GO:0019441">
    <property type="term" value="P:L-tryptophan catabolic process to kynurenine"/>
    <property type="evidence" value="ECO:0007669"/>
    <property type="project" value="UniProtKB-UniRule"/>
</dbReference>
<keyword evidence="3" id="KW-1185">Reference proteome</keyword>
<dbReference type="Gene3D" id="1.20.58.480">
    <property type="match status" value="1"/>
</dbReference>
<sequence>MLLKGRLSDHCCIEKLQGKMIKTQFKILHHRNAFMLGLTATLDEVENNSNPSKPINGLQGPSMLYGEYLQLDPLLNCVKPASAIYGNELVHDEHLFIVTHQAYEMWFKQIIFELKSVKNLFTSEAIDENRMLRITSQLNRIVVIWRLLVDQIGILETMAPLDFMEFRHYLSPASGFQSVQFRVIENMLGVRNEQRVNFSKDKYITVFTDPQAMEEVLQSEKDLSLCDLVQKWLERTPGLEKHGFNFWQKFEDAVQHQIECLKFQQEHESDERRKIELEVEYQQKTKTFESLFDEERHNALVARGERRFSHRALQGALMISLYREEPRFNQPFHVLTQLMDIDALITKWRYNHVIMVQRMIGSQQLGTGGSSGYWYLRSTLSDRYKVFVDLCNLSTFLIPARDIPPLTEQMKHRLSIRQDSDEDAT</sequence>
<keyword evidence="1" id="KW-0479">Metal-binding</keyword>
<keyword evidence="1" id="KW-0223">Dioxygenase</keyword>
<comment type="cofactor">
    <cofactor evidence="1">
        <name>heme</name>
        <dbReference type="ChEBI" id="CHEBI:30413"/>
    </cofactor>
    <text evidence="1">Binds 1 heme group per subunit.</text>
</comment>
<keyword evidence="1" id="KW-0349">Heme</keyword>
<comment type="similarity">
    <text evidence="1">Belongs to the tryptophan 2,3-dioxygenase family.</text>
</comment>
<dbReference type="HAMAP" id="MF_01972">
    <property type="entry name" value="T23O"/>
    <property type="match status" value="1"/>
</dbReference>